<name>A0A6J0JRZ5_RAPSA</name>
<sequence length="230" mass="25617">MAREFALFWESGACPFPYDPNHPYPIQDLVGRINQALKQENPNNQLSANYKYVCGRPDLFTASDRAFLEDNNGFRFFDTEERNIDCCFVDENGGVCGVRIHTAVPPREDVPYERKSDLAAARLIELMQTETRSGGFPRSVLLISGNSDLHMSTKYLGDRGFTVFVAKKPNRDGKIYPSGFEESGASVTFNWELMLCGGGRLYKVGPGEWKGQGVDEEEVAPWGVPGSGDK</sequence>
<dbReference type="RefSeq" id="XP_018437826.1">
    <property type="nucleotide sequence ID" value="XM_018582324.2"/>
</dbReference>
<dbReference type="KEGG" id="rsz:108810195"/>
<dbReference type="Proteomes" id="UP000504610">
    <property type="component" value="Unplaced"/>
</dbReference>
<accession>A0A6J0JRZ5</accession>
<evidence type="ECO:0000313" key="1">
    <source>
        <dbReference type="Proteomes" id="UP000504610"/>
    </source>
</evidence>
<dbReference type="OrthoDB" id="10360309at2759"/>
<keyword evidence="1" id="KW-1185">Reference proteome</keyword>
<proteinExistence type="predicted"/>
<dbReference type="AlphaFoldDB" id="A0A6J0JRZ5"/>
<protein>
    <submittedName>
        <fullName evidence="2">Uncharacterized protein LOC108810195</fullName>
    </submittedName>
</protein>
<organism evidence="1 2">
    <name type="scientific">Raphanus sativus</name>
    <name type="common">Radish</name>
    <name type="synonym">Raphanus raphanistrum var. sativus</name>
    <dbReference type="NCBI Taxonomy" id="3726"/>
    <lineage>
        <taxon>Eukaryota</taxon>
        <taxon>Viridiplantae</taxon>
        <taxon>Streptophyta</taxon>
        <taxon>Embryophyta</taxon>
        <taxon>Tracheophyta</taxon>
        <taxon>Spermatophyta</taxon>
        <taxon>Magnoliopsida</taxon>
        <taxon>eudicotyledons</taxon>
        <taxon>Gunneridae</taxon>
        <taxon>Pentapetalae</taxon>
        <taxon>rosids</taxon>
        <taxon>malvids</taxon>
        <taxon>Brassicales</taxon>
        <taxon>Brassicaceae</taxon>
        <taxon>Brassiceae</taxon>
        <taxon>Raphanus</taxon>
    </lineage>
</organism>
<dbReference type="GeneID" id="108810195"/>
<reference evidence="2" key="1">
    <citation type="submission" date="2025-08" db="UniProtKB">
        <authorList>
            <consortium name="RefSeq"/>
        </authorList>
    </citation>
    <scope>IDENTIFICATION</scope>
    <source>
        <tissue evidence="2">Leaf</tissue>
    </source>
</reference>
<evidence type="ECO:0000313" key="2">
    <source>
        <dbReference type="RefSeq" id="XP_018437826.1"/>
    </source>
</evidence>
<gene>
    <name evidence="2" type="primary">LOC108810195</name>
</gene>